<dbReference type="AlphaFoldDB" id="A0A2P2PX45"/>
<organism evidence="1">
    <name type="scientific">Rhizophora mucronata</name>
    <name type="common">Asiatic mangrove</name>
    <dbReference type="NCBI Taxonomy" id="61149"/>
    <lineage>
        <taxon>Eukaryota</taxon>
        <taxon>Viridiplantae</taxon>
        <taxon>Streptophyta</taxon>
        <taxon>Embryophyta</taxon>
        <taxon>Tracheophyta</taxon>
        <taxon>Spermatophyta</taxon>
        <taxon>Magnoliopsida</taxon>
        <taxon>eudicotyledons</taxon>
        <taxon>Gunneridae</taxon>
        <taxon>Pentapetalae</taxon>
        <taxon>rosids</taxon>
        <taxon>fabids</taxon>
        <taxon>Malpighiales</taxon>
        <taxon>Rhizophoraceae</taxon>
        <taxon>Rhizophora</taxon>
    </lineage>
</organism>
<dbReference type="EMBL" id="GGEC01078796">
    <property type="protein sequence ID" value="MBX59280.1"/>
    <property type="molecule type" value="Transcribed_RNA"/>
</dbReference>
<proteinExistence type="predicted"/>
<sequence length="57" mass="6614">MRDKICGLLDSKHMCLAYFSIRFPIILFYIDVHMEISLITGSNLCSKLLIYVFNLLS</sequence>
<reference evidence="1" key="1">
    <citation type="submission" date="2018-02" db="EMBL/GenBank/DDBJ databases">
        <title>Rhizophora mucronata_Transcriptome.</title>
        <authorList>
            <person name="Meera S.P."/>
            <person name="Sreeshan A."/>
            <person name="Augustine A."/>
        </authorList>
    </citation>
    <scope>NUCLEOTIDE SEQUENCE</scope>
    <source>
        <tissue evidence="1">Leaf</tissue>
    </source>
</reference>
<accession>A0A2P2PX45</accession>
<evidence type="ECO:0000313" key="1">
    <source>
        <dbReference type="EMBL" id="MBX59280.1"/>
    </source>
</evidence>
<name>A0A2P2PX45_RHIMU</name>
<protein>
    <submittedName>
        <fullName evidence="1">Uncharacterized protein</fullName>
    </submittedName>
</protein>